<feature type="domain" description="Methyltransferase" evidence="1">
    <location>
        <begin position="28"/>
        <end position="144"/>
    </location>
</feature>
<keyword evidence="3" id="KW-1185">Reference proteome</keyword>
<dbReference type="SUPFAM" id="SSF53335">
    <property type="entry name" value="S-adenosyl-L-methionine-dependent methyltransferases"/>
    <property type="match status" value="2"/>
</dbReference>
<gene>
    <name evidence="2" type="ORF">RN001_014415</name>
</gene>
<comment type="caution">
    <text evidence="2">The sequence shown here is derived from an EMBL/GenBank/DDBJ whole genome shotgun (WGS) entry which is preliminary data.</text>
</comment>
<dbReference type="Gene3D" id="3.40.50.150">
    <property type="entry name" value="Vaccinia Virus protein VP39"/>
    <property type="match status" value="2"/>
</dbReference>
<evidence type="ECO:0000313" key="2">
    <source>
        <dbReference type="EMBL" id="KAK4872386.1"/>
    </source>
</evidence>
<organism evidence="2 3">
    <name type="scientific">Aquatica leii</name>
    <dbReference type="NCBI Taxonomy" id="1421715"/>
    <lineage>
        <taxon>Eukaryota</taxon>
        <taxon>Metazoa</taxon>
        <taxon>Ecdysozoa</taxon>
        <taxon>Arthropoda</taxon>
        <taxon>Hexapoda</taxon>
        <taxon>Insecta</taxon>
        <taxon>Pterygota</taxon>
        <taxon>Neoptera</taxon>
        <taxon>Endopterygota</taxon>
        <taxon>Coleoptera</taxon>
        <taxon>Polyphaga</taxon>
        <taxon>Elateriformia</taxon>
        <taxon>Elateroidea</taxon>
        <taxon>Lampyridae</taxon>
        <taxon>Luciolinae</taxon>
        <taxon>Aquatica</taxon>
    </lineage>
</organism>
<evidence type="ECO:0000313" key="3">
    <source>
        <dbReference type="Proteomes" id="UP001353858"/>
    </source>
</evidence>
<dbReference type="Pfam" id="PF13489">
    <property type="entry name" value="Methyltransf_23"/>
    <property type="match status" value="1"/>
</dbReference>
<dbReference type="Pfam" id="PF13847">
    <property type="entry name" value="Methyltransf_31"/>
    <property type="match status" value="1"/>
</dbReference>
<accession>A0AAN7S672</accession>
<dbReference type="PANTHER" id="PTHR43861">
    <property type="entry name" value="TRANS-ACONITATE 2-METHYLTRANSFERASE-RELATED"/>
    <property type="match status" value="1"/>
</dbReference>
<dbReference type="EMBL" id="JARPUR010000007">
    <property type="protein sequence ID" value="KAK4872386.1"/>
    <property type="molecule type" value="Genomic_DNA"/>
</dbReference>
<protein>
    <recommendedName>
        <fullName evidence="1">Methyltransferase domain-containing protein</fullName>
    </recommendedName>
</protein>
<reference evidence="3" key="1">
    <citation type="submission" date="2023-01" db="EMBL/GenBank/DDBJ databases">
        <title>Key to firefly adult light organ development and bioluminescence: homeobox transcription factors regulate luciferase expression and transportation to peroxisome.</title>
        <authorList>
            <person name="Fu X."/>
        </authorList>
    </citation>
    <scope>NUCLEOTIDE SEQUENCE [LARGE SCALE GENOMIC DNA]</scope>
</reference>
<dbReference type="CDD" id="cd02440">
    <property type="entry name" value="AdoMet_MTases"/>
    <property type="match status" value="2"/>
</dbReference>
<evidence type="ECO:0000259" key="1">
    <source>
        <dbReference type="Pfam" id="PF13847"/>
    </source>
</evidence>
<proteinExistence type="predicted"/>
<dbReference type="Proteomes" id="UP001353858">
    <property type="component" value="Unassembled WGS sequence"/>
</dbReference>
<sequence length="535" mass="61942">MLYVKNSSLAQTDADYILNKNSKSLQESKNCVVLDIGCGPGNVTYEKILPLLPSTTIKVIGVDILSDNIDYARKHYQTDPRVSFEHLDILTDAIPNEYVGAFDLIISLYCFHFVGNHRKALNNIYKMLKPGGKVLLSFMDKSVISKMYQYVYDNPKWTKYMDNFNTAISKLGSEKASKELFKEIGFHQIEYEEQDKLVLHSEDGFFEILKSLNLYTVPEELEKEFIENHLEYFQVNNHINVDDQGRTQYKHPYTMFVITANKPKHIDVGCGPGNVTYEKILPRLPSTTKKLIGVDILNHYIDYARKHYQIDQRVSYQHLNILTDTIPNEYIGRFDLIVSLYCLHRVGDHRKALNNIYKMLKPGGKVLISFMKSPLISEMFQYVYDNPKWTKYMNNFNNAVFKLGSEEASEELFKKIGFCQIEYEQHDNLVFLSEDCLFEKFYELAPPKMYERNYSYLEALEDVATTSAQHEVDIVIISPDADPQTDEIDLDENNIKSETNLFSTDVSGEIELQYINSSDYLPKSQQPKIRKIDPS</sequence>
<dbReference type="InterPro" id="IPR029063">
    <property type="entry name" value="SAM-dependent_MTases_sf"/>
</dbReference>
<name>A0AAN7S672_9COLE</name>
<dbReference type="AlphaFoldDB" id="A0AAN7S672"/>
<dbReference type="InterPro" id="IPR025714">
    <property type="entry name" value="Methyltranfer_dom"/>
</dbReference>
<dbReference type="PANTHER" id="PTHR43861:SF1">
    <property type="entry name" value="TRANS-ACONITATE 2-METHYLTRANSFERASE"/>
    <property type="match status" value="1"/>
</dbReference>